<reference evidence="3" key="1">
    <citation type="journal article" date="2005" name="Nature">
        <title>The map-based sequence of the rice genome.</title>
        <authorList>
            <consortium name="International rice genome sequencing project (IRGSP)"/>
            <person name="Matsumoto T."/>
            <person name="Wu J."/>
            <person name="Kanamori H."/>
            <person name="Katayose Y."/>
            <person name="Fujisawa M."/>
            <person name="Namiki N."/>
            <person name="Mizuno H."/>
            <person name="Yamamoto K."/>
            <person name="Antonio B.A."/>
            <person name="Baba T."/>
            <person name="Sakata K."/>
            <person name="Nagamura Y."/>
            <person name="Aoki H."/>
            <person name="Arikawa K."/>
            <person name="Arita K."/>
            <person name="Bito T."/>
            <person name="Chiden Y."/>
            <person name="Fujitsuka N."/>
            <person name="Fukunaka R."/>
            <person name="Hamada M."/>
            <person name="Harada C."/>
            <person name="Hayashi A."/>
            <person name="Hijishita S."/>
            <person name="Honda M."/>
            <person name="Hosokawa S."/>
            <person name="Ichikawa Y."/>
            <person name="Idonuma A."/>
            <person name="Iijima M."/>
            <person name="Ikeda M."/>
            <person name="Ikeno M."/>
            <person name="Ito K."/>
            <person name="Ito S."/>
            <person name="Ito T."/>
            <person name="Ito Y."/>
            <person name="Ito Y."/>
            <person name="Iwabuchi A."/>
            <person name="Kamiya K."/>
            <person name="Karasawa W."/>
            <person name="Kurita K."/>
            <person name="Katagiri S."/>
            <person name="Kikuta A."/>
            <person name="Kobayashi H."/>
            <person name="Kobayashi N."/>
            <person name="Machita K."/>
            <person name="Maehara T."/>
            <person name="Masukawa M."/>
            <person name="Mizubayashi T."/>
            <person name="Mukai Y."/>
            <person name="Nagasaki H."/>
            <person name="Nagata Y."/>
            <person name="Naito S."/>
            <person name="Nakashima M."/>
            <person name="Nakama Y."/>
            <person name="Nakamichi Y."/>
            <person name="Nakamura M."/>
            <person name="Meguro A."/>
            <person name="Negishi M."/>
            <person name="Ohta I."/>
            <person name="Ohta T."/>
            <person name="Okamoto M."/>
            <person name="Ono N."/>
            <person name="Saji S."/>
            <person name="Sakaguchi M."/>
            <person name="Sakai K."/>
            <person name="Shibata M."/>
            <person name="Shimokawa T."/>
            <person name="Song J."/>
            <person name="Takazaki Y."/>
            <person name="Terasawa K."/>
            <person name="Tsugane M."/>
            <person name="Tsuji K."/>
            <person name="Ueda S."/>
            <person name="Waki K."/>
            <person name="Yamagata H."/>
            <person name="Yamamoto M."/>
            <person name="Yamamoto S."/>
            <person name="Yamane H."/>
            <person name="Yoshiki S."/>
            <person name="Yoshihara R."/>
            <person name="Yukawa K."/>
            <person name="Zhong H."/>
            <person name="Yano M."/>
            <person name="Yuan Q."/>
            <person name="Ouyang S."/>
            <person name="Liu J."/>
            <person name="Jones K.M."/>
            <person name="Gansberger K."/>
            <person name="Moffat K."/>
            <person name="Hill J."/>
            <person name="Bera J."/>
            <person name="Fadrosh D."/>
            <person name="Jin S."/>
            <person name="Johri S."/>
            <person name="Kim M."/>
            <person name="Overton L."/>
            <person name="Reardon M."/>
            <person name="Tsitrin T."/>
            <person name="Vuong H."/>
            <person name="Weaver B."/>
            <person name="Ciecko A."/>
            <person name="Tallon L."/>
            <person name="Jackson J."/>
            <person name="Pai G."/>
            <person name="Aken S.V."/>
            <person name="Utterback T."/>
            <person name="Reidmuller S."/>
            <person name="Feldblyum T."/>
            <person name="Hsiao J."/>
            <person name="Zismann V."/>
            <person name="Iobst S."/>
            <person name="de Vazeille A.R."/>
            <person name="Buell C.R."/>
            <person name="Ying K."/>
            <person name="Li Y."/>
            <person name="Lu T."/>
            <person name="Huang Y."/>
            <person name="Zhao Q."/>
            <person name="Feng Q."/>
            <person name="Zhang L."/>
            <person name="Zhu J."/>
            <person name="Weng Q."/>
            <person name="Mu J."/>
            <person name="Lu Y."/>
            <person name="Fan D."/>
            <person name="Liu Y."/>
            <person name="Guan J."/>
            <person name="Zhang Y."/>
            <person name="Yu S."/>
            <person name="Liu X."/>
            <person name="Zhang Y."/>
            <person name="Hong G."/>
            <person name="Han B."/>
            <person name="Choisne N."/>
            <person name="Demange N."/>
            <person name="Orjeda G."/>
            <person name="Samain S."/>
            <person name="Cattolico L."/>
            <person name="Pelletier E."/>
            <person name="Couloux A."/>
            <person name="Segurens B."/>
            <person name="Wincker P."/>
            <person name="D'Hont A."/>
            <person name="Scarpelli C."/>
            <person name="Weissenbach J."/>
            <person name="Salanoubat M."/>
            <person name="Quetier F."/>
            <person name="Yu Y."/>
            <person name="Kim H.R."/>
            <person name="Rambo T."/>
            <person name="Currie J."/>
            <person name="Collura K."/>
            <person name="Luo M."/>
            <person name="Yang T."/>
            <person name="Ammiraju J.S.S."/>
            <person name="Engler F."/>
            <person name="Soderlund C."/>
            <person name="Wing R.A."/>
            <person name="Palmer L.E."/>
            <person name="de la Bastide M."/>
            <person name="Spiegel L."/>
            <person name="Nascimento L."/>
            <person name="Zutavern T."/>
            <person name="O'Shaughnessy A."/>
            <person name="Dike S."/>
            <person name="Dedhia N."/>
            <person name="Preston R."/>
            <person name="Balija V."/>
            <person name="McCombie W.R."/>
            <person name="Chow T."/>
            <person name="Chen H."/>
            <person name="Chung M."/>
            <person name="Chen C."/>
            <person name="Shaw J."/>
            <person name="Wu H."/>
            <person name="Hsiao K."/>
            <person name="Chao Y."/>
            <person name="Chu M."/>
            <person name="Cheng C."/>
            <person name="Hour A."/>
            <person name="Lee P."/>
            <person name="Lin S."/>
            <person name="Lin Y."/>
            <person name="Liou J."/>
            <person name="Liu S."/>
            <person name="Hsing Y."/>
            <person name="Raghuvanshi S."/>
            <person name="Mohanty A."/>
            <person name="Bharti A.K."/>
            <person name="Gaur A."/>
            <person name="Gupta V."/>
            <person name="Kumar D."/>
            <person name="Ravi V."/>
            <person name="Vij S."/>
            <person name="Kapur A."/>
            <person name="Khurana P."/>
            <person name="Khurana P."/>
            <person name="Khurana J.P."/>
            <person name="Tyagi A.K."/>
            <person name="Gaikwad K."/>
            <person name="Singh A."/>
            <person name="Dalal V."/>
            <person name="Srivastava S."/>
            <person name="Dixit A."/>
            <person name="Pal A.K."/>
            <person name="Ghazi I.A."/>
            <person name="Yadav M."/>
            <person name="Pandit A."/>
            <person name="Bhargava A."/>
            <person name="Sureshbabu K."/>
            <person name="Batra K."/>
            <person name="Sharma T.R."/>
            <person name="Mohapatra T."/>
            <person name="Singh N.K."/>
            <person name="Messing J."/>
            <person name="Nelson A.B."/>
            <person name="Fuks G."/>
            <person name="Kavchok S."/>
            <person name="Keizer G."/>
            <person name="Linton E."/>
            <person name="Llaca V."/>
            <person name="Song R."/>
            <person name="Tanyolac B."/>
            <person name="Young S."/>
            <person name="Ho-Il K."/>
            <person name="Hahn J.H."/>
            <person name="Sangsakoo G."/>
            <person name="Vanavichit A."/>
            <person name="de Mattos Luiz.A.T."/>
            <person name="Zimmer P.D."/>
            <person name="Malone G."/>
            <person name="Dellagostin O."/>
            <person name="de Oliveira A.C."/>
            <person name="Bevan M."/>
            <person name="Bancroft I."/>
            <person name="Minx P."/>
            <person name="Cordum H."/>
            <person name="Wilson R."/>
            <person name="Cheng Z."/>
            <person name="Jin W."/>
            <person name="Jiang J."/>
            <person name="Leong S.A."/>
            <person name="Iwama H."/>
            <person name="Gojobori T."/>
            <person name="Itoh T."/>
            <person name="Niimura Y."/>
            <person name="Fujii Y."/>
            <person name="Habara T."/>
            <person name="Sakai H."/>
            <person name="Sato Y."/>
            <person name="Wilson G."/>
            <person name="Kumar K."/>
            <person name="McCouch S."/>
            <person name="Juretic N."/>
            <person name="Hoen D."/>
            <person name="Wright S."/>
            <person name="Bruskiewich R."/>
            <person name="Bureau T."/>
            <person name="Miyao A."/>
            <person name="Hirochika H."/>
            <person name="Nishikawa T."/>
            <person name="Kadowaki K."/>
            <person name="Sugiura M."/>
            <person name="Burr B."/>
            <person name="Sasaki T."/>
        </authorList>
    </citation>
    <scope>NUCLEOTIDE SEQUENCE [LARGE SCALE GENOMIC DNA]</scope>
    <source>
        <strain evidence="3">cv. Nipponbare</strain>
    </source>
</reference>
<reference evidence="2 3" key="3">
    <citation type="journal article" date="2013" name="Rice">
        <title>Improvement of the Oryza sativa Nipponbare reference genome using next generation sequence and optical map data.</title>
        <authorList>
            <person name="Kawahara Y."/>
            <person name="de la Bastide M."/>
            <person name="Hamilton J.P."/>
            <person name="Kanamori H."/>
            <person name="McCombie W.R."/>
            <person name="Ouyang S."/>
            <person name="Schwartz D.C."/>
            <person name="Tanaka T."/>
            <person name="Wu J."/>
            <person name="Zhou S."/>
            <person name="Childs K.L."/>
            <person name="Davidson R.M."/>
            <person name="Lin H."/>
            <person name="Quesada-Ocampo L."/>
            <person name="Vaillancourt B."/>
            <person name="Sakai H."/>
            <person name="Lee S.S."/>
            <person name="Kim J."/>
            <person name="Numa H."/>
            <person name="Itoh T."/>
            <person name="Buell C.R."/>
            <person name="Matsumoto T."/>
        </authorList>
    </citation>
    <scope>NUCLEOTIDE SEQUENCE [LARGE SCALE GENOMIC DNA]</scope>
    <source>
        <strain evidence="3">cv. Nipponbare</strain>
    </source>
</reference>
<dbReference type="EMBL" id="AP014961">
    <property type="protein sequence ID" value="BAS92241.1"/>
    <property type="molecule type" value="Genomic_DNA"/>
</dbReference>
<sequence length="128" mass="13517">MASPKESTSCSARPLGSLISVLMNVVTTLRSFSVDLRLNQVKNFILKSLSMCPLHSSILIFCTQYSKSSSNSLGLASCFSRQIVEAPSCSQPSGRDSTAGGSASALRPTAQVSEPPLSLDLTGTIFEL</sequence>
<reference evidence="2 3" key="2">
    <citation type="journal article" date="2013" name="Plant Cell Physiol.">
        <title>Rice Annotation Project Database (RAP-DB): an integrative and interactive database for rice genomics.</title>
        <authorList>
            <person name="Sakai H."/>
            <person name="Lee S.S."/>
            <person name="Tanaka T."/>
            <person name="Numa H."/>
            <person name="Kim J."/>
            <person name="Kawahara Y."/>
            <person name="Wakimoto H."/>
            <person name="Yang C.C."/>
            <person name="Iwamoto M."/>
            <person name="Abe T."/>
            <person name="Yamada Y."/>
            <person name="Muto A."/>
            <person name="Inokuchi H."/>
            <person name="Ikemura T."/>
            <person name="Matsumoto T."/>
            <person name="Sasaki T."/>
            <person name="Itoh T."/>
        </authorList>
    </citation>
    <scope>NUCLEOTIDE SEQUENCE [LARGE SCALE GENOMIC DNA]</scope>
    <source>
        <strain evidence="3">cv. Nipponbare</strain>
    </source>
</reference>
<evidence type="ECO:0000313" key="2">
    <source>
        <dbReference type="EMBL" id="BAS92241.1"/>
    </source>
</evidence>
<dbReference type="InParanoid" id="A0A0N7KK51"/>
<accession>A0A0N7KK51</accession>
<name>A0A0N7KK51_ORYSJ</name>
<evidence type="ECO:0000256" key="1">
    <source>
        <dbReference type="SAM" id="MobiDB-lite"/>
    </source>
</evidence>
<dbReference type="AlphaFoldDB" id="A0A0N7KK51"/>
<feature type="region of interest" description="Disordered" evidence="1">
    <location>
        <begin position="87"/>
        <end position="110"/>
    </location>
</feature>
<keyword evidence="3" id="KW-1185">Reference proteome</keyword>
<gene>
    <name evidence="2" type="ordered locus">Os05g0145500</name>
    <name evidence="2" type="ORF">OSNPB_050145500</name>
</gene>
<proteinExistence type="predicted"/>
<feature type="compositionally biased region" description="Polar residues" evidence="1">
    <location>
        <begin position="88"/>
        <end position="101"/>
    </location>
</feature>
<dbReference type="PaxDb" id="39947-A0A0N7KK51"/>
<protein>
    <submittedName>
        <fullName evidence="2">Os05g0145500 protein</fullName>
    </submittedName>
</protein>
<evidence type="ECO:0000313" key="3">
    <source>
        <dbReference type="Proteomes" id="UP000059680"/>
    </source>
</evidence>
<dbReference type="STRING" id="39947.A0A0N7KK51"/>
<dbReference type="Proteomes" id="UP000059680">
    <property type="component" value="Chromosome 5"/>
</dbReference>
<organism evidence="2 3">
    <name type="scientific">Oryza sativa subsp. japonica</name>
    <name type="common">Rice</name>
    <dbReference type="NCBI Taxonomy" id="39947"/>
    <lineage>
        <taxon>Eukaryota</taxon>
        <taxon>Viridiplantae</taxon>
        <taxon>Streptophyta</taxon>
        <taxon>Embryophyta</taxon>
        <taxon>Tracheophyta</taxon>
        <taxon>Spermatophyta</taxon>
        <taxon>Magnoliopsida</taxon>
        <taxon>Liliopsida</taxon>
        <taxon>Poales</taxon>
        <taxon>Poaceae</taxon>
        <taxon>BOP clade</taxon>
        <taxon>Oryzoideae</taxon>
        <taxon>Oryzeae</taxon>
        <taxon>Oryzinae</taxon>
        <taxon>Oryza</taxon>
        <taxon>Oryza sativa</taxon>
    </lineage>
</organism>
<dbReference type="Gramene" id="Os05t0145500-00">
    <property type="protein sequence ID" value="Os05t0145500-00"/>
    <property type="gene ID" value="Os05g0145500"/>
</dbReference>